<feature type="compositionally biased region" description="Polar residues" evidence="1">
    <location>
        <begin position="20"/>
        <end position="30"/>
    </location>
</feature>
<feature type="region of interest" description="Disordered" evidence="1">
    <location>
        <begin position="1"/>
        <end position="37"/>
    </location>
</feature>
<organism evidence="3 4">
    <name type="scientific">Nocardiopsis flavescens</name>
    <dbReference type="NCBI Taxonomy" id="758803"/>
    <lineage>
        <taxon>Bacteria</taxon>
        <taxon>Bacillati</taxon>
        <taxon>Actinomycetota</taxon>
        <taxon>Actinomycetes</taxon>
        <taxon>Streptosporangiales</taxon>
        <taxon>Nocardiopsidaceae</taxon>
        <taxon>Nocardiopsis</taxon>
    </lineage>
</organism>
<reference evidence="3 4" key="1">
    <citation type="submission" date="2016-11" db="EMBL/GenBank/DDBJ databases">
        <authorList>
            <person name="Jaros S."/>
            <person name="Januszkiewicz K."/>
            <person name="Wedrychowicz H."/>
        </authorList>
    </citation>
    <scope>NUCLEOTIDE SEQUENCE [LARGE SCALE GENOMIC DNA]</scope>
    <source>
        <strain evidence="3 4">CGMCC 4.5723</strain>
    </source>
</reference>
<evidence type="ECO:0000256" key="1">
    <source>
        <dbReference type="SAM" id="MobiDB-lite"/>
    </source>
</evidence>
<evidence type="ECO:0000313" key="3">
    <source>
        <dbReference type="EMBL" id="SHJ82038.1"/>
    </source>
</evidence>
<keyword evidence="4" id="KW-1185">Reference proteome</keyword>
<proteinExistence type="predicted"/>
<protein>
    <submittedName>
        <fullName evidence="3">Uncharacterized protein</fullName>
    </submittedName>
</protein>
<accession>A0A1M6MF28</accession>
<evidence type="ECO:0000313" key="4">
    <source>
        <dbReference type="Proteomes" id="UP000184452"/>
    </source>
</evidence>
<feature type="compositionally biased region" description="Gly residues" evidence="1">
    <location>
        <begin position="1"/>
        <end position="15"/>
    </location>
</feature>
<sequence>MHGPGGPGGRFGEGPAGQEAGTSDGRSATGSEPAAEPEPAGVFLAAATGAVAGVLVIAVDDLAELFA</sequence>
<dbReference type="Proteomes" id="UP000184452">
    <property type="component" value="Unassembled WGS sequence"/>
</dbReference>
<keyword evidence="2" id="KW-0812">Transmembrane</keyword>
<dbReference type="RefSeq" id="WP_073380311.1">
    <property type="nucleotide sequence ID" value="NZ_FQZK01000010.1"/>
</dbReference>
<dbReference type="EMBL" id="FQZK01000010">
    <property type="protein sequence ID" value="SHJ82038.1"/>
    <property type="molecule type" value="Genomic_DNA"/>
</dbReference>
<keyword evidence="2" id="KW-1133">Transmembrane helix</keyword>
<evidence type="ECO:0000256" key="2">
    <source>
        <dbReference type="SAM" id="Phobius"/>
    </source>
</evidence>
<keyword evidence="2" id="KW-0472">Membrane</keyword>
<dbReference type="AlphaFoldDB" id="A0A1M6MF28"/>
<name>A0A1M6MF28_9ACTN</name>
<feature type="transmembrane region" description="Helical" evidence="2">
    <location>
        <begin position="40"/>
        <end position="59"/>
    </location>
</feature>
<gene>
    <name evidence="3" type="ORF">SAMN05421803_11014</name>
</gene>